<keyword evidence="4" id="KW-1185">Reference proteome</keyword>
<evidence type="ECO:0000256" key="1">
    <source>
        <dbReference type="PROSITE-ProRule" id="PRU00703"/>
    </source>
</evidence>
<dbReference type="OrthoDB" id="49104at2"/>
<dbReference type="AlphaFoldDB" id="A0A0F5I0H8"/>
<dbReference type="Pfam" id="PF00571">
    <property type="entry name" value="CBS"/>
    <property type="match status" value="1"/>
</dbReference>
<evidence type="ECO:0000259" key="2">
    <source>
        <dbReference type="PROSITE" id="PS51371"/>
    </source>
</evidence>
<sequence length="246" mass="27797">MMAKSVKTSDELSERFEAAFNRIHNYLKSAVKQADSDAFIELLHVGARKHASIRKHLDELKQFAKLRNAIVHEKTEADYYIAQPHKEIVERIEQIDTVLSEPAEALSIASSPVYIVETDTPLLQVLDIIRENGLAEYPVYEQGRCKGLLAGTEILTWMAEHEADGKIDLNGITVKDITTERDEDSIAFVKKEANIFDVEYTFEEYQSNDKKLEAILITPGGKSDELPVGMITSWDLIKNNDIIMDS</sequence>
<comment type="caution">
    <text evidence="3">The sequence shown here is derived from an EMBL/GenBank/DDBJ whole genome shotgun (WGS) entry which is preliminary data.</text>
</comment>
<reference evidence="3" key="1">
    <citation type="submission" date="2015-02" db="EMBL/GenBank/DDBJ databases">
        <title>Genome Assembly of Bacillaceae bacterium MTCC 8252.</title>
        <authorList>
            <person name="Verma A."/>
            <person name="Khatri I."/>
            <person name="Mual P."/>
            <person name="Subramanian S."/>
            <person name="Krishnamurthi S."/>
        </authorList>
    </citation>
    <scope>NUCLEOTIDE SEQUENCE [LARGE SCALE GENOMIC DNA]</scope>
    <source>
        <strain evidence="3">MTCC 8252</strain>
    </source>
</reference>
<accession>A0A0F5I0H8</accession>
<dbReference type="InterPro" id="IPR046342">
    <property type="entry name" value="CBS_dom_sf"/>
</dbReference>
<dbReference type="SUPFAM" id="SSF54631">
    <property type="entry name" value="CBS-domain pair"/>
    <property type="match status" value="1"/>
</dbReference>
<proteinExistence type="predicted"/>
<gene>
    <name evidence="3" type="ORF">QY95_02545</name>
</gene>
<evidence type="ECO:0000313" key="4">
    <source>
        <dbReference type="Proteomes" id="UP000031563"/>
    </source>
</evidence>
<dbReference type="EMBL" id="JWIR02000044">
    <property type="protein sequence ID" value="KKB38800.1"/>
    <property type="molecule type" value="Genomic_DNA"/>
</dbReference>
<accession>A0A0F5HIG1</accession>
<feature type="domain" description="CBS" evidence="2">
    <location>
        <begin position="109"/>
        <end position="165"/>
    </location>
</feature>
<evidence type="ECO:0000313" key="3">
    <source>
        <dbReference type="EMBL" id="KKB38800.1"/>
    </source>
</evidence>
<dbReference type="RefSeq" id="WP_039237939.1">
    <property type="nucleotide sequence ID" value="NZ_JWIR02000044.1"/>
</dbReference>
<dbReference type="Proteomes" id="UP000031563">
    <property type="component" value="Unassembled WGS sequence"/>
</dbReference>
<name>A0A0F5I0H8_BACTR</name>
<organism evidence="3 4">
    <name type="scientific">Bacillus thermotolerans</name>
    <name type="common">Quasibacillus thermotolerans</name>
    <dbReference type="NCBI Taxonomy" id="1221996"/>
    <lineage>
        <taxon>Bacteria</taxon>
        <taxon>Bacillati</taxon>
        <taxon>Bacillota</taxon>
        <taxon>Bacilli</taxon>
        <taxon>Bacillales</taxon>
        <taxon>Bacillaceae</taxon>
        <taxon>Bacillus</taxon>
    </lineage>
</organism>
<dbReference type="Gene3D" id="3.10.580.10">
    <property type="entry name" value="CBS-domain"/>
    <property type="match status" value="1"/>
</dbReference>
<dbReference type="PROSITE" id="PS51371">
    <property type="entry name" value="CBS"/>
    <property type="match status" value="1"/>
</dbReference>
<protein>
    <submittedName>
        <fullName evidence="3">CBS domain containing protein</fullName>
    </submittedName>
</protein>
<dbReference type="STRING" id="1221996.QY95_02545"/>
<dbReference type="InterPro" id="IPR000644">
    <property type="entry name" value="CBS_dom"/>
</dbReference>
<keyword evidence="1" id="KW-0129">CBS domain</keyword>